<keyword evidence="1" id="KW-1133">Transmembrane helix</keyword>
<organism evidence="2 3">
    <name type="scientific">Phenylobacterium montanum</name>
    <dbReference type="NCBI Taxonomy" id="2823693"/>
    <lineage>
        <taxon>Bacteria</taxon>
        <taxon>Pseudomonadati</taxon>
        <taxon>Pseudomonadota</taxon>
        <taxon>Alphaproteobacteria</taxon>
        <taxon>Caulobacterales</taxon>
        <taxon>Caulobacteraceae</taxon>
        <taxon>Phenylobacterium</taxon>
    </lineage>
</organism>
<sequence length="95" mass="10524">MTPSVWAFRIFALGVGSFFAGLYFGFRDLLPYLAAKKQGVIVRRGYSAIKVRRDEDPERFRRLLSNRVRGLTMGFGLAAAGALAVVLIASMAFHL</sequence>
<dbReference type="RefSeq" id="WP_211936234.1">
    <property type="nucleotide sequence ID" value="NZ_CP073078.1"/>
</dbReference>
<dbReference type="KEGG" id="caul:KCG34_13840"/>
<accession>A0A975FWE6</accession>
<reference evidence="2" key="1">
    <citation type="submission" date="2021-04" db="EMBL/GenBank/DDBJ databases">
        <title>The complete genome sequence of Caulobacter sp. S6.</title>
        <authorList>
            <person name="Tang Y."/>
            <person name="Ouyang W."/>
            <person name="Liu Q."/>
            <person name="Huang B."/>
            <person name="Guo Z."/>
            <person name="Lei P."/>
        </authorList>
    </citation>
    <scope>NUCLEOTIDE SEQUENCE</scope>
    <source>
        <strain evidence="2">S6</strain>
    </source>
</reference>
<protein>
    <submittedName>
        <fullName evidence="2">Uncharacterized protein</fullName>
    </submittedName>
</protein>
<feature type="transmembrane region" description="Helical" evidence="1">
    <location>
        <begin position="6"/>
        <end position="26"/>
    </location>
</feature>
<dbReference type="EMBL" id="CP073078">
    <property type="protein sequence ID" value="QUD86182.1"/>
    <property type="molecule type" value="Genomic_DNA"/>
</dbReference>
<dbReference type="Proteomes" id="UP000676409">
    <property type="component" value="Chromosome"/>
</dbReference>
<feature type="transmembrane region" description="Helical" evidence="1">
    <location>
        <begin position="71"/>
        <end position="93"/>
    </location>
</feature>
<keyword evidence="1" id="KW-0812">Transmembrane</keyword>
<gene>
    <name evidence="2" type="ORF">KCG34_13840</name>
</gene>
<evidence type="ECO:0000313" key="2">
    <source>
        <dbReference type="EMBL" id="QUD86182.1"/>
    </source>
</evidence>
<keyword evidence="1" id="KW-0472">Membrane</keyword>
<proteinExistence type="predicted"/>
<evidence type="ECO:0000313" key="3">
    <source>
        <dbReference type="Proteomes" id="UP000676409"/>
    </source>
</evidence>
<name>A0A975FWE6_9CAUL</name>
<dbReference type="AlphaFoldDB" id="A0A975FWE6"/>
<evidence type="ECO:0000256" key="1">
    <source>
        <dbReference type="SAM" id="Phobius"/>
    </source>
</evidence>
<keyword evidence="3" id="KW-1185">Reference proteome</keyword>